<organism evidence="1 2">
    <name type="scientific">Chitinophaga japonensis</name>
    <name type="common">Flexibacter japonensis</name>
    <dbReference type="NCBI Taxonomy" id="104662"/>
    <lineage>
        <taxon>Bacteria</taxon>
        <taxon>Pseudomonadati</taxon>
        <taxon>Bacteroidota</taxon>
        <taxon>Chitinophagia</taxon>
        <taxon>Chitinophagales</taxon>
        <taxon>Chitinophagaceae</taxon>
        <taxon>Chitinophaga</taxon>
    </lineage>
</organism>
<keyword evidence="2" id="KW-1185">Reference proteome</keyword>
<dbReference type="PANTHER" id="PTHR35368:SF1">
    <property type="entry name" value="HYDROPEROXIDE REDUCTASE"/>
    <property type="match status" value="1"/>
</dbReference>
<dbReference type="PANTHER" id="PTHR35368">
    <property type="entry name" value="HYDROPEROXIDE REDUCTASE"/>
    <property type="match status" value="1"/>
</dbReference>
<comment type="caution">
    <text evidence="1">The sequence shown here is derived from an EMBL/GenBank/DDBJ whole genome shotgun (WGS) entry which is preliminary data.</text>
</comment>
<dbReference type="InterPro" id="IPR036102">
    <property type="entry name" value="OsmC/Ohrsf"/>
</dbReference>
<dbReference type="OrthoDB" id="1358603at2"/>
<evidence type="ECO:0000313" key="2">
    <source>
        <dbReference type="Proteomes" id="UP000316778"/>
    </source>
</evidence>
<dbReference type="AlphaFoldDB" id="A0A562SJQ0"/>
<proteinExistence type="predicted"/>
<accession>A0A562SJQ0</accession>
<dbReference type="Proteomes" id="UP000316778">
    <property type="component" value="Unassembled WGS sequence"/>
</dbReference>
<reference evidence="1 2" key="1">
    <citation type="journal article" date="2013" name="Stand. Genomic Sci.">
        <title>Genomic Encyclopedia of Type Strains, Phase I: The one thousand microbial genomes (KMG-I) project.</title>
        <authorList>
            <person name="Kyrpides N.C."/>
            <person name="Woyke T."/>
            <person name="Eisen J.A."/>
            <person name="Garrity G."/>
            <person name="Lilburn T.G."/>
            <person name="Beck B.J."/>
            <person name="Whitman W.B."/>
            <person name="Hugenholtz P."/>
            <person name="Klenk H.P."/>
        </authorList>
    </citation>
    <scope>NUCLEOTIDE SEQUENCE [LARGE SCALE GENOMIC DNA]</scope>
    <source>
        <strain evidence="1 2">DSM 13484</strain>
    </source>
</reference>
<sequence>MQVHLKTIHDSSAAVAWAGPRTVVVDRTPREGGQGIGFNGGELLLMAIGACYCNDLYRDAAAFDVQLEQVEIIVNGDWGGTPVHAQNVRYDVKVRANASREQVEALLKHTDQQAEVLHTLRTGTPLKLNSYEISR</sequence>
<dbReference type="Gene3D" id="3.30.300.20">
    <property type="match status" value="1"/>
</dbReference>
<dbReference type="RefSeq" id="WP_145719648.1">
    <property type="nucleotide sequence ID" value="NZ_BAAAFY010000003.1"/>
</dbReference>
<dbReference type="InterPro" id="IPR015946">
    <property type="entry name" value="KH_dom-like_a/b"/>
</dbReference>
<dbReference type="InterPro" id="IPR003718">
    <property type="entry name" value="OsmC/Ohr_fam"/>
</dbReference>
<evidence type="ECO:0000313" key="1">
    <source>
        <dbReference type="EMBL" id="TWI81020.1"/>
    </source>
</evidence>
<dbReference type="Pfam" id="PF02566">
    <property type="entry name" value="OsmC"/>
    <property type="match status" value="1"/>
</dbReference>
<name>A0A562SJQ0_CHIJA</name>
<dbReference type="InterPro" id="IPR052924">
    <property type="entry name" value="OsmC/Ohr_hydroprdx_reductase"/>
</dbReference>
<gene>
    <name evidence="1" type="ORF">LX66_5626</name>
</gene>
<dbReference type="SUPFAM" id="SSF82784">
    <property type="entry name" value="OsmC-like"/>
    <property type="match status" value="1"/>
</dbReference>
<protein>
    <submittedName>
        <fullName evidence="1">Putative OsmC-like protein</fullName>
    </submittedName>
</protein>
<dbReference type="EMBL" id="VLLG01000008">
    <property type="protein sequence ID" value="TWI81020.1"/>
    <property type="molecule type" value="Genomic_DNA"/>
</dbReference>